<dbReference type="SFLD" id="SFLDS00003">
    <property type="entry name" value="Haloacid_Dehalogenase"/>
    <property type="match status" value="1"/>
</dbReference>
<evidence type="ECO:0000256" key="2">
    <source>
        <dbReference type="ARBA" id="ARBA00005135"/>
    </source>
</evidence>
<keyword evidence="6" id="KW-0479">Metal-binding</keyword>
<dbReference type="OrthoDB" id="9792539at2"/>
<comment type="pathway">
    <text evidence="2">Amino-acid biosynthesis; L-serine biosynthesis; L-serine from 3-phospho-D-glycerate: step 3/3.</text>
</comment>
<dbReference type="InterPro" id="IPR050582">
    <property type="entry name" value="HAD-like_SerB"/>
</dbReference>
<dbReference type="SFLD" id="SFLDG01137">
    <property type="entry name" value="C1.6.1:_Phosphoserine_Phosphat"/>
    <property type="match status" value="1"/>
</dbReference>
<dbReference type="SFLD" id="SFLDG01136">
    <property type="entry name" value="C1.6:_Phosphoserine_Phosphatas"/>
    <property type="match status" value="1"/>
</dbReference>
<evidence type="ECO:0000256" key="13">
    <source>
        <dbReference type="PIRSR" id="PIRSR604469-1"/>
    </source>
</evidence>
<dbReference type="SUPFAM" id="SSF56784">
    <property type="entry name" value="HAD-like"/>
    <property type="match status" value="1"/>
</dbReference>
<accession>A0A1H1KVR9</accession>
<dbReference type="GO" id="GO:0006564">
    <property type="term" value="P:L-serine biosynthetic process"/>
    <property type="evidence" value="ECO:0007669"/>
    <property type="project" value="UniProtKB-KW"/>
</dbReference>
<evidence type="ECO:0000256" key="12">
    <source>
        <dbReference type="ARBA" id="ARBA00048523"/>
    </source>
</evidence>
<dbReference type="Pfam" id="PF12710">
    <property type="entry name" value="HAD"/>
    <property type="match status" value="1"/>
</dbReference>
<evidence type="ECO:0000313" key="14">
    <source>
        <dbReference type="EMBL" id="SDR66130.1"/>
    </source>
</evidence>
<evidence type="ECO:0000256" key="5">
    <source>
        <dbReference type="ARBA" id="ARBA00022605"/>
    </source>
</evidence>
<keyword evidence="5" id="KW-0028">Amino-acid biosynthesis</keyword>
<dbReference type="InterPro" id="IPR023214">
    <property type="entry name" value="HAD_sf"/>
</dbReference>
<evidence type="ECO:0000313" key="15">
    <source>
        <dbReference type="Proteomes" id="UP000199649"/>
    </source>
</evidence>
<feature type="active site" description="Nucleophile" evidence="13">
    <location>
        <position position="11"/>
    </location>
</feature>
<organism evidence="14 15">
    <name type="scientific">Agrococcus carbonis</name>
    <dbReference type="NCBI Taxonomy" id="684552"/>
    <lineage>
        <taxon>Bacteria</taxon>
        <taxon>Bacillati</taxon>
        <taxon>Actinomycetota</taxon>
        <taxon>Actinomycetes</taxon>
        <taxon>Micrococcales</taxon>
        <taxon>Microbacteriaceae</taxon>
        <taxon>Agrococcus</taxon>
    </lineage>
</organism>
<keyword evidence="7" id="KW-0378">Hydrolase</keyword>
<dbReference type="UniPathway" id="UPA00135">
    <property type="reaction ID" value="UER00198"/>
</dbReference>
<dbReference type="AlphaFoldDB" id="A0A1H1KVR9"/>
<comment type="catalytic activity">
    <reaction evidence="11">
        <text>O-phospho-L-serine + H2O = L-serine + phosphate</text>
        <dbReference type="Rhea" id="RHEA:21208"/>
        <dbReference type="ChEBI" id="CHEBI:15377"/>
        <dbReference type="ChEBI" id="CHEBI:33384"/>
        <dbReference type="ChEBI" id="CHEBI:43474"/>
        <dbReference type="ChEBI" id="CHEBI:57524"/>
        <dbReference type="EC" id="3.1.3.3"/>
    </reaction>
</comment>
<name>A0A1H1KVR9_9MICO</name>
<reference evidence="15" key="1">
    <citation type="submission" date="2016-10" db="EMBL/GenBank/DDBJ databases">
        <authorList>
            <person name="Varghese N."/>
            <person name="Submissions S."/>
        </authorList>
    </citation>
    <scope>NUCLEOTIDE SEQUENCE [LARGE SCALE GENOMIC DNA]</scope>
    <source>
        <strain evidence="15">DSM 22965</strain>
    </source>
</reference>
<dbReference type="EC" id="3.1.3.3" evidence="4"/>
<dbReference type="InterPro" id="IPR036412">
    <property type="entry name" value="HAD-like_sf"/>
</dbReference>
<dbReference type="PANTHER" id="PTHR43344:SF2">
    <property type="entry name" value="PHOSPHOSERINE PHOSPHATASE"/>
    <property type="match status" value="1"/>
</dbReference>
<evidence type="ECO:0000256" key="6">
    <source>
        <dbReference type="ARBA" id="ARBA00022723"/>
    </source>
</evidence>
<proteinExistence type="inferred from homology"/>
<protein>
    <recommendedName>
        <fullName evidence="4">phosphoserine phosphatase</fullName>
        <ecNumber evidence="4">3.1.3.3</ecNumber>
    </recommendedName>
    <alternativeName>
        <fullName evidence="10">O-phosphoserine phosphohydrolase</fullName>
    </alternativeName>
</protein>
<dbReference type="GO" id="GO:0000287">
    <property type="term" value="F:magnesium ion binding"/>
    <property type="evidence" value="ECO:0007669"/>
    <property type="project" value="TreeGrafter"/>
</dbReference>
<evidence type="ECO:0000256" key="3">
    <source>
        <dbReference type="ARBA" id="ARBA00009184"/>
    </source>
</evidence>
<keyword evidence="9" id="KW-0718">Serine biosynthesis</keyword>
<dbReference type="SFLD" id="SFLDF00029">
    <property type="entry name" value="phosphoserine_phosphatase"/>
    <property type="match status" value="1"/>
</dbReference>
<evidence type="ECO:0000256" key="1">
    <source>
        <dbReference type="ARBA" id="ARBA00001946"/>
    </source>
</evidence>
<dbReference type="Proteomes" id="UP000199649">
    <property type="component" value="Chromosome I"/>
</dbReference>
<dbReference type="GO" id="GO:0036424">
    <property type="term" value="F:L-phosphoserine phosphatase activity"/>
    <property type="evidence" value="ECO:0007669"/>
    <property type="project" value="InterPro"/>
</dbReference>
<evidence type="ECO:0000256" key="11">
    <source>
        <dbReference type="ARBA" id="ARBA00048138"/>
    </source>
</evidence>
<keyword evidence="8" id="KW-0460">Magnesium</keyword>
<dbReference type="STRING" id="684552.SAMN04489719_0153"/>
<dbReference type="InterPro" id="IPR004469">
    <property type="entry name" value="PSP"/>
</dbReference>
<dbReference type="NCBIfam" id="TIGR01488">
    <property type="entry name" value="HAD-SF-IB"/>
    <property type="match status" value="1"/>
</dbReference>
<dbReference type="Gene3D" id="3.40.50.1000">
    <property type="entry name" value="HAD superfamily/HAD-like"/>
    <property type="match status" value="1"/>
</dbReference>
<dbReference type="RefSeq" id="WP_092664852.1">
    <property type="nucleotide sequence ID" value="NZ_LT629734.1"/>
</dbReference>
<evidence type="ECO:0000256" key="4">
    <source>
        <dbReference type="ARBA" id="ARBA00012640"/>
    </source>
</evidence>
<comment type="cofactor">
    <cofactor evidence="1">
        <name>Mg(2+)</name>
        <dbReference type="ChEBI" id="CHEBI:18420"/>
    </cofactor>
</comment>
<evidence type="ECO:0000256" key="10">
    <source>
        <dbReference type="ARBA" id="ARBA00031693"/>
    </source>
</evidence>
<gene>
    <name evidence="14" type="ORF">SAMN04489719_0153</name>
</gene>
<dbReference type="PANTHER" id="PTHR43344">
    <property type="entry name" value="PHOSPHOSERINE PHOSPHATASE"/>
    <property type="match status" value="1"/>
</dbReference>
<comment type="similarity">
    <text evidence="3">Belongs to the HAD-like hydrolase superfamily. SerB family.</text>
</comment>
<sequence>MTRASLLVVTDVDSTLIRDEVIELLARAVGPDAERHVAAVTERAMQGELDFAASLAERLLILEGLPASVVDDARAQVTVTDGVPELIAEVHARGGRIAAVSGGFHEVLDPLAAELGIDHARANRLEVAGGRLTGRSTGPIIDGAAKRDTLESLRANLGVAREAVMAVGDGANDLLMMGAAGVSVAFCAKPAVRERASHVVDVPDFRELLALLPGVPTR</sequence>
<dbReference type="GO" id="GO:0005737">
    <property type="term" value="C:cytoplasm"/>
    <property type="evidence" value="ECO:0007669"/>
    <property type="project" value="TreeGrafter"/>
</dbReference>
<feature type="active site" description="Proton donor" evidence="13">
    <location>
        <position position="13"/>
    </location>
</feature>
<evidence type="ECO:0000256" key="9">
    <source>
        <dbReference type="ARBA" id="ARBA00023299"/>
    </source>
</evidence>
<dbReference type="EMBL" id="LT629734">
    <property type="protein sequence ID" value="SDR66130.1"/>
    <property type="molecule type" value="Genomic_DNA"/>
</dbReference>
<dbReference type="NCBIfam" id="TIGR00338">
    <property type="entry name" value="serB"/>
    <property type="match status" value="1"/>
</dbReference>
<keyword evidence="15" id="KW-1185">Reference proteome</keyword>
<evidence type="ECO:0000256" key="8">
    <source>
        <dbReference type="ARBA" id="ARBA00022842"/>
    </source>
</evidence>
<comment type="catalytic activity">
    <reaction evidence="12">
        <text>O-phospho-D-serine + H2O = D-serine + phosphate</text>
        <dbReference type="Rhea" id="RHEA:24873"/>
        <dbReference type="ChEBI" id="CHEBI:15377"/>
        <dbReference type="ChEBI" id="CHEBI:35247"/>
        <dbReference type="ChEBI" id="CHEBI:43474"/>
        <dbReference type="ChEBI" id="CHEBI:58680"/>
        <dbReference type="EC" id="3.1.3.3"/>
    </reaction>
</comment>
<evidence type="ECO:0000256" key="7">
    <source>
        <dbReference type="ARBA" id="ARBA00022801"/>
    </source>
</evidence>